<dbReference type="SUPFAM" id="SSF81383">
    <property type="entry name" value="F-box domain"/>
    <property type="match status" value="1"/>
</dbReference>
<comment type="caution">
    <text evidence="2">The sequence shown here is derived from an EMBL/GenBank/DDBJ whole genome shotgun (WGS) entry which is preliminary data.</text>
</comment>
<proteinExistence type="predicted"/>
<dbReference type="Proteomes" id="UP001473302">
    <property type="component" value="Unassembled WGS sequence"/>
</dbReference>
<sequence length="428" mass="50304">MNNIPTEVYYHIFRYLSRPEVYTCSFVYRQWKVVAVQVYYKELIIDDYKIQMAKFNLTSDSASKYFKNGYLVRKLTLTSNFEGEIETYTTKKKGMSPSFSRYEFLLLIKYLPNIEEIDLTERLHDWIEDVGMKDALKVMRKLGQLNDVCISFTRFNGRQRRALCTVKLYGANSLQDHFKYSSSDKQLIFDYELDAVDIFEEEVDPVHGFVRHFSEFISPNRSVSNIGPEFVDCLELNLGKLKDYVVLTLLEYALRDCINLQYLKVEIREHPNQKNSELDGNQNKLKMVRFLAEAPTNCLFDETSTLLPDIEVLVLGSHGSYDKSFDLTQFKSLKRCYLIIQQSFNYICCSTAVKFEYKNGKRQRYYYDGKVKKLLVTEDTTSYPCRSFTFTCEKDIEFYVCFESDENLSKFDIDKSQGNCYRIPTNII</sequence>
<dbReference type="Pfam" id="PF00646">
    <property type="entry name" value="F-box"/>
    <property type="match status" value="1"/>
</dbReference>
<feature type="domain" description="F-box" evidence="1">
    <location>
        <begin position="1"/>
        <end position="43"/>
    </location>
</feature>
<accession>A0ABP9YWV1</accession>
<dbReference type="PROSITE" id="PS50181">
    <property type="entry name" value="FBOX"/>
    <property type="match status" value="1"/>
</dbReference>
<dbReference type="InterPro" id="IPR036047">
    <property type="entry name" value="F-box-like_dom_sf"/>
</dbReference>
<name>A0ABP9YWV1_9FUNG</name>
<organism evidence="2 3">
    <name type="scientific">Mucor flavus</name>
    <dbReference type="NCBI Taxonomy" id="439312"/>
    <lineage>
        <taxon>Eukaryota</taxon>
        <taxon>Fungi</taxon>
        <taxon>Fungi incertae sedis</taxon>
        <taxon>Mucoromycota</taxon>
        <taxon>Mucoromycotina</taxon>
        <taxon>Mucoromycetes</taxon>
        <taxon>Mucorales</taxon>
        <taxon>Mucorineae</taxon>
        <taxon>Mucoraceae</taxon>
        <taxon>Mucor</taxon>
    </lineage>
</organism>
<keyword evidence="3" id="KW-1185">Reference proteome</keyword>
<dbReference type="InterPro" id="IPR001810">
    <property type="entry name" value="F-box_dom"/>
</dbReference>
<reference evidence="2 3" key="1">
    <citation type="submission" date="2024-04" db="EMBL/GenBank/DDBJ databases">
        <title>genome sequences of Mucor flavus KT1a and Helicostylum pulchrum KT1b strains isolated from the surface of a dry-aged beef.</title>
        <authorList>
            <person name="Toyotome T."/>
            <person name="Hosono M."/>
            <person name="Torimaru M."/>
            <person name="Fukuda K."/>
            <person name="Mikami N."/>
        </authorList>
    </citation>
    <scope>NUCLEOTIDE SEQUENCE [LARGE SCALE GENOMIC DNA]</scope>
    <source>
        <strain evidence="2 3">KT1a</strain>
    </source>
</reference>
<gene>
    <name evidence="2" type="ORF">MFLAVUS_004755</name>
</gene>
<evidence type="ECO:0000313" key="3">
    <source>
        <dbReference type="Proteomes" id="UP001473302"/>
    </source>
</evidence>
<evidence type="ECO:0000313" key="2">
    <source>
        <dbReference type="EMBL" id="GAA5811322.1"/>
    </source>
</evidence>
<dbReference type="EMBL" id="BAABUK010000009">
    <property type="protein sequence ID" value="GAA5811322.1"/>
    <property type="molecule type" value="Genomic_DNA"/>
</dbReference>
<evidence type="ECO:0000259" key="1">
    <source>
        <dbReference type="PROSITE" id="PS50181"/>
    </source>
</evidence>
<protein>
    <recommendedName>
        <fullName evidence="1">F-box domain-containing protein</fullName>
    </recommendedName>
</protein>